<evidence type="ECO:0000256" key="9">
    <source>
        <dbReference type="ARBA" id="ARBA00023136"/>
    </source>
</evidence>
<feature type="transmembrane region" description="Helical" evidence="10">
    <location>
        <begin position="76"/>
        <end position="98"/>
    </location>
</feature>
<evidence type="ECO:0000313" key="12">
    <source>
        <dbReference type="EMBL" id="KAK3237364.1"/>
    </source>
</evidence>
<comment type="caution">
    <text evidence="10">Lacks conserved residue(s) required for the propagation of feature annotation.</text>
</comment>
<protein>
    <recommendedName>
        <fullName evidence="10">RHOMBOID-like protein</fullName>
        <ecNumber evidence="10">3.4.21.105</ecNumber>
    </recommendedName>
</protein>
<evidence type="ECO:0000256" key="3">
    <source>
        <dbReference type="ARBA" id="ARBA00009045"/>
    </source>
</evidence>
<reference evidence="12 13" key="1">
    <citation type="journal article" date="2015" name="Genome Biol. Evol.">
        <title>Comparative Genomics of a Bacterivorous Green Alga Reveals Evolutionary Causalities and Consequences of Phago-Mixotrophic Mode of Nutrition.</title>
        <authorList>
            <person name="Burns J.A."/>
            <person name="Paasch A."/>
            <person name="Narechania A."/>
            <person name="Kim E."/>
        </authorList>
    </citation>
    <scope>NUCLEOTIDE SEQUENCE [LARGE SCALE GENOMIC DNA]</scope>
    <source>
        <strain evidence="12 13">PLY_AMNH</strain>
    </source>
</reference>
<comment type="catalytic activity">
    <reaction evidence="1 10">
        <text>Cleaves type-1 transmembrane domains using a catalytic dyad composed of serine and histidine that are contributed by different transmembrane domains.</text>
        <dbReference type="EC" id="3.4.21.105"/>
    </reaction>
</comment>
<evidence type="ECO:0000256" key="6">
    <source>
        <dbReference type="ARBA" id="ARBA00022801"/>
    </source>
</evidence>
<keyword evidence="9 10" id="KW-0472">Membrane</keyword>
<gene>
    <name evidence="12" type="ORF">CYMTET_52555</name>
</gene>
<evidence type="ECO:0000259" key="11">
    <source>
        <dbReference type="Pfam" id="PF01694"/>
    </source>
</evidence>
<comment type="caution">
    <text evidence="12">The sequence shown here is derived from an EMBL/GenBank/DDBJ whole genome shotgun (WGS) entry which is preliminary data.</text>
</comment>
<evidence type="ECO:0000256" key="1">
    <source>
        <dbReference type="ARBA" id="ARBA00000156"/>
    </source>
</evidence>
<keyword evidence="8 10" id="KW-1133">Transmembrane helix</keyword>
<comment type="function">
    <text evidence="10">Serine protease involved in intramembrane proteolysis.</text>
</comment>
<keyword evidence="13" id="KW-1185">Reference proteome</keyword>
<feature type="transmembrane region" description="Helical" evidence="10">
    <location>
        <begin position="245"/>
        <end position="270"/>
    </location>
</feature>
<dbReference type="GO" id="GO:0006508">
    <property type="term" value="P:proteolysis"/>
    <property type="evidence" value="ECO:0007669"/>
    <property type="project" value="UniProtKB-KW"/>
</dbReference>
<feature type="transmembrane region" description="Helical" evidence="10">
    <location>
        <begin position="12"/>
        <end position="30"/>
    </location>
</feature>
<dbReference type="Pfam" id="PF01694">
    <property type="entry name" value="Rhomboid"/>
    <property type="match status" value="1"/>
</dbReference>
<dbReference type="Gene3D" id="1.20.1540.10">
    <property type="entry name" value="Rhomboid-like"/>
    <property type="match status" value="1"/>
</dbReference>
<dbReference type="InterPro" id="IPR035952">
    <property type="entry name" value="Rhomboid-like_sf"/>
</dbReference>
<dbReference type="GO" id="GO:0004252">
    <property type="term" value="F:serine-type endopeptidase activity"/>
    <property type="evidence" value="ECO:0007669"/>
    <property type="project" value="InterPro"/>
</dbReference>
<organism evidence="12 13">
    <name type="scientific">Cymbomonas tetramitiformis</name>
    <dbReference type="NCBI Taxonomy" id="36881"/>
    <lineage>
        <taxon>Eukaryota</taxon>
        <taxon>Viridiplantae</taxon>
        <taxon>Chlorophyta</taxon>
        <taxon>Pyramimonadophyceae</taxon>
        <taxon>Pyramimonadales</taxon>
        <taxon>Pyramimonadaceae</taxon>
        <taxon>Cymbomonas</taxon>
    </lineage>
</organism>
<evidence type="ECO:0000256" key="8">
    <source>
        <dbReference type="ARBA" id="ARBA00022989"/>
    </source>
</evidence>
<evidence type="ECO:0000256" key="5">
    <source>
        <dbReference type="ARBA" id="ARBA00022692"/>
    </source>
</evidence>
<keyword evidence="6 10" id="KW-0378">Hydrolase</keyword>
<feature type="transmembrane region" description="Helical" evidence="10">
    <location>
        <begin position="290"/>
        <end position="308"/>
    </location>
</feature>
<dbReference type="Proteomes" id="UP001190700">
    <property type="component" value="Unassembled WGS sequence"/>
</dbReference>
<dbReference type="GO" id="GO:0016020">
    <property type="term" value="C:membrane"/>
    <property type="evidence" value="ECO:0007669"/>
    <property type="project" value="UniProtKB-SubCell"/>
</dbReference>
<dbReference type="EMBL" id="LGRX02034626">
    <property type="protein sequence ID" value="KAK3237364.1"/>
    <property type="molecule type" value="Genomic_DNA"/>
</dbReference>
<evidence type="ECO:0000256" key="10">
    <source>
        <dbReference type="RuleBase" id="RU362115"/>
    </source>
</evidence>
<comment type="similarity">
    <text evidence="3 10">Belongs to the peptidase S54 family.</text>
</comment>
<keyword evidence="5 10" id="KW-0812">Transmembrane</keyword>
<evidence type="ECO:0000313" key="13">
    <source>
        <dbReference type="Proteomes" id="UP001190700"/>
    </source>
</evidence>
<dbReference type="PANTHER" id="PTHR22936:SF69">
    <property type="entry name" value="RHOMBOID-LIKE PROTEIN"/>
    <property type="match status" value="1"/>
</dbReference>
<keyword evidence="4 10" id="KW-0645">Protease</keyword>
<evidence type="ECO:0000256" key="4">
    <source>
        <dbReference type="ARBA" id="ARBA00022670"/>
    </source>
</evidence>
<comment type="subcellular location">
    <subcellularLocation>
        <location evidence="2 10">Membrane</location>
        <topology evidence="2 10">Multi-pass membrane protein</topology>
    </subcellularLocation>
</comment>
<dbReference type="InterPro" id="IPR022764">
    <property type="entry name" value="Peptidase_S54_rhomboid_dom"/>
</dbReference>
<dbReference type="EC" id="3.4.21.105" evidence="10"/>
<evidence type="ECO:0000256" key="7">
    <source>
        <dbReference type="ARBA" id="ARBA00022825"/>
    </source>
</evidence>
<proteinExistence type="inferred from homology"/>
<dbReference type="SUPFAM" id="SSF144091">
    <property type="entry name" value="Rhomboid-like"/>
    <property type="match status" value="1"/>
</dbReference>
<keyword evidence="7 10" id="KW-0720">Serine protease</keyword>
<feature type="transmembrane region" description="Helical" evidence="10">
    <location>
        <begin position="179"/>
        <end position="198"/>
    </location>
</feature>
<sequence>MGEVSIGVAVRLGWFLVMAMVEVCGAFRGLGISGSSVQEQVEWEPGRQREALSVEASTDQESFSALPAGDADGAEVIFPFLCMRIAGLQLAGFVWTAYNSKLNFVSLTENPLVGPAAEVLRDSGSTCATCMDGMSGQHSYWRLLTSSILHGGLLHLVLNVCGMFIVGATLERRYGLRRLFPIALISSVMGNLASAVFVPCHYSVGASTVHFGLLGAAMVVRWQVPEDHRLPLANSSFFVAGWNAMLAMMPLVDVFGIAASLVVGVLLGYVILSPPPPPHTRYYFDVASRLVFFTIGVAFIGGLVVLHFQADGLHAECWCETCAALSCMPYGFWECPMTVVLDH</sequence>
<dbReference type="InterPro" id="IPR002610">
    <property type="entry name" value="Peptidase_S54_rhomboid-like"/>
</dbReference>
<evidence type="ECO:0000256" key="2">
    <source>
        <dbReference type="ARBA" id="ARBA00004141"/>
    </source>
</evidence>
<name>A0AAE0BKG9_9CHLO</name>
<accession>A0AAE0BKG9</accession>
<feature type="domain" description="Peptidase S54 rhomboid" evidence="11">
    <location>
        <begin position="138"/>
        <end position="272"/>
    </location>
</feature>
<feature type="transmembrane region" description="Helical" evidence="10">
    <location>
        <begin position="148"/>
        <end position="167"/>
    </location>
</feature>
<dbReference type="PANTHER" id="PTHR22936">
    <property type="entry name" value="RHOMBOID-RELATED"/>
    <property type="match status" value="1"/>
</dbReference>
<dbReference type="AlphaFoldDB" id="A0AAE0BKG9"/>